<dbReference type="CDD" id="cd02440">
    <property type="entry name" value="AdoMet_MTases"/>
    <property type="match status" value="1"/>
</dbReference>
<dbReference type="GO" id="GO:0032259">
    <property type="term" value="P:methylation"/>
    <property type="evidence" value="ECO:0007669"/>
    <property type="project" value="UniProtKB-KW"/>
</dbReference>
<keyword evidence="1" id="KW-0489">Methyltransferase</keyword>
<protein>
    <submittedName>
        <fullName evidence="1">Class I SAM-dependent methyltransferase</fullName>
    </submittedName>
</protein>
<dbReference type="Proteomes" id="UP000637061">
    <property type="component" value="Unassembled WGS sequence"/>
</dbReference>
<dbReference type="GO" id="GO:0008168">
    <property type="term" value="F:methyltransferase activity"/>
    <property type="evidence" value="ECO:0007669"/>
    <property type="project" value="UniProtKB-KW"/>
</dbReference>
<evidence type="ECO:0000313" key="1">
    <source>
        <dbReference type="EMBL" id="MBI6883058.1"/>
    </source>
</evidence>
<keyword evidence="1" id="KW-0808">Transferase</keyword>
<dbReference type="InterPro" id="IPR029063">
    <property type="entry name" value="SAM-dependent_MTases_sf"/>
</dbReference>
<organism evidence="1 2">
    <name type="scientific">Pseudomonas putida</name>
    <name type="common">Arthrobacter siderocapsulatus</name>
    <dbReference type="NCBI Taxonomy" id="303"/>
    <lineage>
        <taxon>Bacteria</taxon>
        <taxon>Pseudomonadati</taxon>
        <taxon>Pseudomonadota</taxon>
        <taxon>Gammaproteobacteria</taxon>
        <taxon>Pseudomonadales</taxon>
        <taxon>Pseudomonadaceae</taxon>
        <taxon>Pseudomonas</taxon>
    </lineage>
</organism>
<gene>
    <name evidence="1" type="ORF">JEU22_03950</name>
</gene>
<dbReference type="RefSeq" id="WP_198746672.1">
    <property type="nucleotide sequence ID" value="NZ_JAEHTE010000002.1"/>
</dbReference>
<dbReference type="PRINTS" id="PR00507">
    <property type="entry name" value="N12N6MTFRASE"/>
</dbReference>
<proteinExistence type="predicted"/>
<dbReference type="SUPFAM" id="SSF53335">
    <property type="entry name" value="S-adenosyl-L-methionine-dependent methyltransferases"/>
    <property type="match status" value="1"/>
</dbReference>
<name>A0A8I1JIK2_PSEPU</name>
<comment type="caution">
    <text evidence="1">The sequence shown here is derived from an EMBL/GenBank/DDBJ whole genome shotgun (WGS) entry which is preliminary data.</text>
</comment>
<dbReference type="Gene3D" id="3.40.50.150">
    <property type="entry name" value="Vaccinia Virus protein VP39"/>
    <property type="match status" value="1"/>
</dbReference>
<dbReference type="AlphaFoldDB" id="A0A8I1JIK2"/>
<dbReference type="EMBL" id="JAEHTE010000002">
    <property type="protein sequence ID" value="MBI6883058.1"/>
    <property type="molecule type" value="Genomic_DNA"/>
</dbReference>
<sequence>MKRHSVSPTARRLDQYFTAAWVAEALVRKHFSGLTSNDLVCEPMCGPGRFLEPIPSHVPAFGIELDPVQAQIARERTGRQIITGDIRDIDIPGRPTVFLGNPPFKTALFDTFLEKARLSMDTAGRVGMILPAYFFQTASRVSRYSDQWSLYQEMIPRNIYPGLEKPLCFAIFTKDQRRLLIGFSLFHEQAFIDQLPTDVQEALVEGPSTWPSLVLQAIDEHGGEAGLGQIYEYVSNRRPTSNPHWKEQVRKICQLRAQRTGRGRYSRSASKLTA</sequence>
<reference evidence="1" key="1">
    <citation type="submission" date="2020-12" db="EMBL/GenBank/DDBJ databases">
        <title>Enhanced detection system for hospital associated transmission using whole genome sequencing surveillance.</title>
        <authorList>
            <person name="Harrison L.H."/>
            <person name="Van Tyne D."/>
            <person name="Marsh J.W."/>
            <person name="Griffith M.P."/>
            <person name="Snyder D.J."/>
            <person name="Cooper V.S."/>
            <person name="Mustapha M."/>
        </authorList>
    </citation>
    <scope>NUCLEOTIDE SEQUENCE</scope>
    <source>
        <strain evidence="1">PSB00042</strain>
    </source>
</reference>
<evidence type="ECO:0000313" key="2">
    <source>
        <dbReference type="Proteomes" id="UP000637061"/>
    </source>
</evidence>
<accession>A0A8I1JIK2</accession>